<protein>
    <recommendedName>
        <fullName evidence="2">DDE-1 domain-containing protein</fullName>
    </recommendedName>
</protein>
<dbReference type="EMBL" id="JAJSOF020000042">
    <property type="protein sequence ID" value="KAJ4425673.1"/>
    <property type="molecule type" value="Genomic_DNA"/>
</dbReference>
<reference evidence="3 4" key="1">
    <citation type="journal article" date="2022" name="Allergy">
        <title>Genome assembly and annotation of Periplaneta americana reveal a comprehensive cockroach allergen profile.</title>
        <authorList>
            <person name="Wang L."/>
            <person name="Xiong Q."/>
            <person name="Saelim N."/>
            <person name="Wang L."/>
            <person name="Nong W."/>
            <person name="Wan A.T."/>
            <person name="Shi M."/>
            <person name="Liu X."/>
            <person name="Cao Q."/>
            <person name="Hui J.H.L."/>
            <person name="Sookrung N."/>
            <person name="Leung T.F."/>
            <person name="Tungtrongchitr A."/>
            <person name="Tsui S.K.W."/>
        </authorList>
    </citation>
    <scope>NUCLEOTIDE SEQUENCE [LARGE SCALE GENOMIC DNA]</scope>
    <source>
        <strain evidence="3">PWHHKU_190912</strain>
    </source>
</reference>
<feature type="compositionally biased region" description="Basic residues" evidence="1">
    <location>
        <begin position="395"/>
        <end position="407"/>
    </location>
</feature>
<sequence length="469" mass="52071">MQYGLTKKGVRQLAYKFAKANGKKYPQSWGEEQIAGEEWMRGFLKRHSSSLSIRKPKATSLSRATSFNRYNVERFFNNVKDVHSRFGPISPEKIWNLDETGLSIVQAQSKIVAPKGMKQIGSATSGERGQLVTMIAAVNAVGNSLPPMFIFPRVHFKDRMLFSGPAGCIGAANISGWSNDGTFLKFLDHFLGSVMCSKEYRVILILDNHETHPSVQALGKASAAGVVILTFPPHTLHKLQPLDISVYAPMKTYYNQAVESWLYNNRGKTIDIYAVAEAAGIAYPKAFTPQNILSGFRKSGIYPLDTEIFTDDDFLGAYVTDRIPGSQPTENVTARPESVEENSRPHITSADLDEPTPGTSFDAGNKRSGSDTPQSKHEVANIVTPGEVQPYPKATPRKKSNRGRRVGKTMMATDTPEKLALKEQQERKKKKQKYCKEKVRHPKKVVRNLAGIAKLQPGIKKASRMDLQN</sequence>
<dbReference type="Proteomes" id="UP001148838">
    <property type="component" value="Unassembled WGS sequence"/>
</dbReference>
<evidence type="ECO:0000259" key="2">
    <source>
        <dbReference type="Pfam" id="PF03184"/>
    </source>
</evidence>
<gene>
    <name evidence="3" type="ORF">ANN_27869</name>
</gene>
<feature type="compositionally biased region" description="Basic and acidic residues" evidence="1">
    <location>
        <begin position="364"/>
        <end position="379"/>
    </location>
</feature>
<feature type="region of interest" description="Disordered" evidence="1">
    <location>
        <begin position="320"/>
        <end position="409"/>
    </location>
</feature>
<evidence type="ECO:0000256" key="1">
    <source>
        <dbReference type="SAM" id="MobiDB-lite"/>
    </source>
</evidence>
<comment type="caution">
    <text evidence="3">The sequence shown here is derived from an EMBL/GenBank/DDBJ whole genome shotgun (WGS) entry which is preliminary data.</text>
</comment>
<organism evidence="3 4">
    <name type="scientific">Periplaneta americana</name>
    <name type="common">American cockroach</name>
    <name type="synonym">Blatta americana</name>
    <dbReference type="NCBI Taxonomy" id="6978"/>
    <lineage>
        <taxon>Eukaryota</taxon>
        <taxon>Metazoa</taxon>
        <taxon>Ecdysozoa</taxon>
        <taxon>Arthropoda</taxon>
        <taxon>Hexapoda</taxon>
        <taxon>Insecta</taxon>
        <taxon>Pterygota</taxon>
        <taxon>Neoptera</taxon>
        <taxon>Polyneoptera</taxon>
        <taxon>Dictyoptera</taxon>
        <taxon>Blattodea</taxon>
        <taxon>Blattoidea</taxon>
        <taxon>Blattidae</taxon>
        <taxon>Blattinae</taxon>
        <taxon>Periplaneta</taxon>
    </lineage>
</organism>
<feature type="compositionally biased region" description="Basic and acidic residues" evidence="1">
    <location>
        <begin position="417"/>
        <end position="426"/>
    </location>
</feature>
<name>A0ABQ8RVH4_PERAM</name>
<evidence type="ECO:0000313" key="3">
    <source>
        <dbReference type="EMBL" id="KAJ4425673.1"/>
    </source>
</evidence>
<evidence type="ECO:0000313" key="4">
    <source>
        <dbReference type="Proteomes" id="UP001148838"/>
    </source>
</evidence>
<dbReference type="InterPro" id="IPR004875">
    <property type="entry name" value="DDE_SF_endonuclease_dom"/>
</dbReference>
<dbReference type="Pfam" id="PF03184">
    <property type="entry name" value="DDE_1"/>
    <property type="match status" value="1"/>
</dbReference>
<proteinExistence type="predicted"/>
<feature type="region of interest" description="Disordered" evidence="1">
    <location>
        <begin position="417"/>
        <end position="436"/>
    </location>
</feature>
<feature type="compositionally biased region" description="Basic residues" evidence="1">
    <location>
        <begin position="427"/>
        <end position="436"/>
    </location>
</feature>
<feature type="domain" description="DDE-1" evidence="2">
    <location>
        <begin position="131"/>
        <end position="268"/>
    </location>
</feature>
<dbReference type="PANTHER" id="PTHR19303:SF71">
    <property type="entry name" value="ZINC FINGER PHD-TYPE DOMAIN-CONTAINING PROTEIN"/>
    <property type="match status" value="1"/>
</dbReference>
<dbReference type="PANTHER" id="PTHR19303">
    <property type="entry name" value="TRANSPOSON"/>
    <property type="match status" value="1"/>
</dbReference>
<keyword evidence="4" id="KW-1185">Reference proteome</keyword>
<accession>A0ABQ8RVH4</accession>
<dbReference type="InterPro" id="IPR050863">
    <property type="entry name" value="CenT-Element_Derived"/>
</dbReference>